<evidence type="ECO:0000313" key="1">
    <source>
        <dbReference type="EMBL" id="MET3732444.1"/>
    </source>
</evidence>
<dbReference type="PROSITE" id="PS51257">
    <property type="entry name" value="PROKAR_LIPOPROTEIN"/>
    <property type="match status" value="1"/>
</dbReference>
<evidence type="ECO:0008006" key="3">
    <source>
        <dbReference type="Google" id="ProtNLM"/>
    </source>
</evidence>
<name>A0ABV2LWC9_9FLAO</name>
<dbReference type="Proteomes" id="UP001549146">
    <property type="component" value="Unassembled WGS sequence"/>
</dbReference>
<dbReference type="RefSeq" id="WP_354509674.1">
    <property type="nucleotide sequence ID" value="NZ_JBEPMO010000012.1"/>
</dbReference>
<organism evidence="1 2">
    <name type="scientific">Moheibacter stercoris</name>
    <dbReference type="NCBI Taxonomy" id="1628251"/>
    <lineage>
        <taxon>Bacteria</taxon>
        <taxon>Pseudomonadati</taxon>
        <taxon>Bacteroidota</taxon>
        <taxon>Flavobacteriia</taxon>
        <taxon>Flavobacteriales</taxon>
        <taxon>Weeksellaceae</taxon>
        <taxon>Moheibacter</taxon>
    </lineage>
</organism>
<gene>
    <name evidence="1" type="ORF">ABID46_002033</name>
</gene>
<dbReference type="EMBL" id="JBEPMO010000012">
    <property type="protein sequence ID" value="MET3732444.1"/>
    <property type="molecule type" value="Genomic_DNA"/>
</dbReference>
<accession>A0ABV2LWC9</accession>
<comment type="caution">
    <text evidence="1">The sequence shown here is derived from an EMBL/GenBank/DDBJ whole genome shotgun (WGS) entry which is preliminary data.</text>
</comment>
<sequence length="199" mass="23606">MKTYFSNFSKVLFVLLLIISCQERSMDVTQSNENSNHDSETLKLDDPINEIKTNFTRINSIQNWSKVLTKELMETSEGGEVKYYFNGENLEKIIEKKYGEMFQQTIEYYLKDENLSFVFEKSLLYNRPIYYDEEMMKENQDSEYFSIDASKPVETRMYFSENQLLKSINSMDPGDTIDKKELENLTVNNYQKLLQLLKN</sequence>
<proteinExistence type="predicted"/>
<reference evidence="1 2" key="1">
    <citation type="submission" date="2024-06" db="EMBL/GenBank/DDBJ databases">
        <title>Genomic Encyclopedia of Type Strains, Phase IV (KMG-IV): sequencing the most valuable type-strain genomes for metagenomic binning, comparative biology and taxonomic classification.</title>
        <authorList>
            <person name="Goeker M."/>
        </authorList>
    </citation>
    <scope>NUCLEOTIDE SEQUENCE [LARGE SCALE GENOMIC DNA]</scope>
    <source>
        <strain evidence="1 2">DSM 29388</strain>
    </source>
</reference>
<protein>
    <recommendedName>
        <fullName evidence="3">DUF4468 domain-containing protein</fullName>
    </recommendedName>
</protein>
<evidence type="ECO:0000313" key="2">
    <source>
        <dbReference type="Proteomes" id="UP001549146"/>
    </source>
</evidence>
<keyword evidence="2" id="KW-1185">Reference proteome</keyword>